<dbReference type="STRING" id="52.CMC5_080670"/>
<name>A0A0K1ESC1_CHOCO</name>
<dbReference type="KEGG" id="ccro:CMC5_080670"/>
<evidence type="ECO:0000313" key="1">
    <source>
        <dbReference type="EMBL" id="AKT43830.1"/>
    </source>
</evidence>
<sequence length="195" mass="20995">MPSGEREAMKVQGSSRGDRLRRCAGRVLAVGLLACLVAACAQKEGWIDRRKRAYASVAAIVNGPFEKLRPFHERIAPESDADAVWVDARWDACREAAVEVGALAGVTMPPDEQGKTFEEAEAVSRAAVRYRDAIDACQRGDAGMPAAKPGPACVLRCMNSWSVLTKVAERLRVAAGWVDVKVEALGPPGPELLLR</sequence>
<dbReference type="Proteomes" id="UP000067626">
    <property type="component" value="Chromosome"/>
</dbReference>
<keyword evidence="2" id="KW-1185">Reference proteome</keyword>
<dbReference type="EMBL" id="CP012159">
    <property type="protein sequence ID" value="AKT43830.1"/>
    <property type="molecule type" value="Genomic_DNA"/>
</dbReference>
<accession>A0A0K1ESC1</accession>
<proteinExistence type="predicted"/>
<dbReference type="AlphaFoldDB" id="A0A0K1ESC1"/>
<gene>
    <name evidence="1" type="ORF">CMC5_080670</name>
</gene>
<protein>
    <submittedName>
        <fullName evidence="1">Uncharacterized protein</fullName>
    </submittedName>
</protein>
<reference evidence="1 2" key="1">
    <citation type="submission" date="2015-07" db="EMBL/GenBank/DDBJ databases">
        <title>Genome analysis of myxobacterium Chondromyces crocatus Cm c5 reveals a high potential for natural compound synthesis and the genetic basis for the loss of fruiting body formation.</title>
        <authorList>
            <person name="Zaburannyi N."/>
            <person name="Bunk B."/>
            <person name="Maier J."/>
            <person name="Overmann J."/>
            <person name="Mueller R."/>
        </authorList>
    </citation>
    <scope>NUCLEOTIDE SEQUENCE [LARGE SCALE GENOMIC DNA]</scope>
    <source>
        <strain evidence="1 2">Cm c5</strain>
    </source>
</reference>
<organism evidence="1 2">
    <name type="scientific">Chondromyces crocatus</name>
    <dbReference type="NCBI Taxonomy" id="52"/>
    <lineage>
        <taxon>Bacteria</taxon>
        <taxon>Pseudomonadati</taxon>
        <taxon>Myxococcota</taxon>
        <taxon>Polyangia</taxon>
        <taxon>Polyangiales</taxon>
        <taxon>Polyangiaceae</taxon>
        <taxon>Chondromyces</taxon>
    </lineage>
</organism>
<evidence type="ECO:0000313" key="2">
    <source>
        <dbReference type="Proteomes" id="UP000067626"/>
    </source>
</evidence>
<dbReference type="OrthoDB" id="9890578at2"/>